<evidence type="ECO:0000313" key="6">
    <source>
        <dbReference type="EMBL" id="QAZ68396.1"/>
    </source>
</evidence>
<dbReference type="InterPro" id="IPR011010">
    <property type="entry name" value="DNA_brk_join_enz"/>
</dbReference>
<evidence type="ECO:0000256" key="3">
    <source>
        <dbReference type="PROSITE-ProRule" id="PRU01213"/>
    </source>
</evidence>
<dbReference type="InterPro" id="IPR008995">
    <property type="entry name" value="Mo/tungstate-bd_C_term_dom"/>
</dbReference>
<dbReference type="GO" id="GO:0015689">
    <property type="term" value="P:molybdate ion transport"/>
    <property type="evidence" value="ECO:0007669"/>
    <property type="project" value="InterPro"/>
</dbReference>
<dbReference type="RefSeq" id="WP_129353843.1">
    <property type="nucleotide sequence ID" value="NZ_CP026538.1"/>
</dbReference>
<dbReference type="Pfam" id="PF00589">
    <property type="entry name" value="Phage_integrase"/>
    <property type="match status" value="1"/>
</dbReference>
<dbReference type="OrthoDB" id="9814406at2"/>
<proteinExistence type="predicted"/>
<accession>A0A4P6HNP2</accession>
<dbReference type="EMBL" id="CP026538">
    <property type="protein sequence ID" value="QAZ68396.1"/>
    <property type="molecule type" value="Genomic_DNA"/>
</dbReference>
<dbReference type="GO" id="GO:0015074">
    <property type="term" value="P:DNA integration"/>
    <property type="evidence" value="ECO:0007669"/>
    <property type="project" value="InterPro"/>
</dbReference>
<keyword evidence="1 3" id="KW-0500">Molybdenum</keyword>
<dbReference type="Proteomes" id="UP000293296">
    <property type="component" value="Chromosome"/>
</dbReference>
<keyword evidence="2" id="KW-0233">DNA recombination</keyword>
<evidence type="ECO:0000313" key="7">
    <source>
        <dbReference type="Proteomes" id="UP000293296"/>
    </source>
</evidence>
<reference evidence="6 7" key="1">
    <citation type="submission" date="2018-02" db="EMBL/GenBank/DDBJ databases">
        <title>Genome sequence of Desulfovibrio carbinolicus DSM 3852.</title>
        <authorList>
            <person name="Wilbanks E."/>
            <person name="Skennerton C.T."/>
            <person name="Orphan V.J."/>
        </authorList>
    </citation>
    <scope>NUCLEOTIDE SEQUENCE [LARGE SCALE GENOMIC DNA]</scope>
    <source>
        <strain evidence="6 7">DSM 3852</strain>
    </source>
</reference>
<feature type="domain" description="Tyr recombinase" evidence="5">
    <location>
        <begin position="29"/>
        <end position="217"/>
    </location>
</feature>
<evidence type="ECO:0000256" key="1">
    <source>
        <dbReference type="ARBA" id="ARBA00022505"/>
    </source>
</evidence>
<gene>
    <name evidence="6" type="ORF">C3Y92_14650</name>
</gene>
<dbReference type="Pfam" id="PF03459">
    <property type="entry name" value="TOBE"/>
    <property type="match status" value="2"/>
</dbReference>
<keyword evidence="7" id="KW-1185">Reference proteome</keyword>
<dbReference type="SUPFAM" id="SSF56349">
    <property type="entry name" value="DNA breaking-rejoining enzymes"/>
    <property type="match status" value="1"/>
</dbReference>
<dbReference type="InterPro" id="IPR005116">
    <property type="entry name" value="Transp-assoc_OB_typ1"/>
</dbReference>
<dbReference type="Gene3D" id="1.10.443.10">
    <property type="entry name" value="Intergrase catalytic core"/>
    <property type="match status" value="1"/>
</dbReference>
<dbReference type="InterPro" id="IPR004606">
    <property type="entry name" value="Mop_domain"/>
</dbReference>
<evidence type="ECO:0000259" key="5">
    <source>
        <dbReference type="PROSITE" id="PS51898"/>
    </source>
</evidence>
<sequence>MSGIDLEHVLGDMGQPMHDHDTTPPIEANEPNFLTVEQMRCLDAAFAAWVAKAKGKRSVVSRNRTRLVFLLLRYTGAKLGEILAIDDQKDFVLACRKVLLGGGRDTDAKPRREVYLPGELHAELKQLLRDPDYTPHRGGIFHLDQGYVRRVIYDRASEAGIPKHLANPNTLRRSRAVELLQNGVPLTVVQRILGHLTANSTAAFLDLPEEEQKRLEKHFLDRENRRAAGQYNTFFGKIAAIEAGEIQSRLTVRTLGGHDLTAVISTKSLEALGLRLGGLATVRVKGALLALADAAEAGVAPDTHPAENRFRGVVERVTRGADVAEVVAALADGTRISATLGLDALAELRFCQGDGVTVLVSAFSVIVSAG</sequence>
<protein>
    <submittedName>
        <fullName evidence="6">Molybdenum-pterin-binding protein</fullName>
    </submittedName>
</protein>
<dbReference type="PROSITE" id="PS51898">
    <property type="entry name" value="TYR_RECOMBINASE"/>
    <property type="match status" value="1"/>
</dbReference>
<organism evidence="6 7">
    <name type="scientific">Solidesulfovibrio carbinolicus</name>
    <dbReference type="NCBI Taxonomy" id="296842"/>
    <lineage>
        <taxon>Bacteria</taxon>
        <taxon>Pseudomonadati</taxon>
        <taxon>Thermodesulfobacteriota</taxon>
        <taxon>Desulfovibrionia</taxon>
        <taxon>Desulfovibrionales</taxon>
        <taxon>Desulfovibrionaceae</taxon>
        <taxon>Solidesulfovibrio</taxon>
    </lineage>
</organism>
<dbReference type="KEGG" id="dcb:C3Y92_14650"/>
<dbReference type="SUPFAM" id="SSF50331">
    <property type="entry name" value="MOP-like"/>
    <property type="match status" value="2"/>
</dbReference>
<dbReference type="InterPro" id="IPR013762">
    <property type="entry name" value="Integrase-like_cat_sf"/>
</dbReference>
<feature type="domain" description="Mop" evidence="4">
    <location>
        <begin position="303"/>
        <end position="369"/>
    </location>
</feature>
<dbReference type="GO" id="GO:0006310">
    <property type="term" value="P:DNA recombination"/>
    <property type="evidence" value="ECO:0007669"/>
    <property type="project" value="UniProtKB-KW"/>
</dbReference>
<dbReference type="Gene3D" id="2.40.50.100">
    <property type="match status" value="2"/>
</dbReference>
<name>A0A4P6HNP2_9BACT</name>
<evidence type="ECO:0000256" key="2">
    <source>
        <dbReference type="ARBA" id="ARBA00023172"/>
    </source>
</evidence>
<dbReference type="InterPro" id="IPR002104">
    <property type="entry name" value="Integrase_catalytic"/>
</dbReference>
<dbReference type="PROSITE" id="PS51866">
    <property type="entry name" value="MOP"/>
    <property type="match status" value="2"/>
</dbReference>
<dbReference type="AlphaFoldDB" id="A0A4P6HNP2"/>
<dbReference type="GO" id="GO:0003677">
    <property type="term" value="F:DNA binding"/>
    <property type="evidence" value="ECO:0007669"/>
    <property type="project" value="InterPro"/>
</dbReference>
<feature type="domain" description="Mop" evidence="4">
    <location>
        <begin position="227"/>
        <end position="293"/>
    </location>
</feature>
<dbReference type="CDD" id="cd00397">
    <property type="entry name" value="DNA_BRE_C"/>
    <property type="match status" value="1"/>
</dbReference>
<evidence type="ECO:0000259" key="4">
    <source>
        <dbReference type="PROSITE" id="PS51866"/>
    </source>
</evidence>